<dbReference type="RefSeq" id="WP_289504554.1">
    <property type="nucleotide sequence ID" value="NZ_CP116805.1"/>
</dbReference>
<sequence>MRIVRGLWVAGLLLMSAPAMAFEVEDQLAALARQHGWEFHWSASAHFESSQQADFGNRDFFKAAHDYISPILRDEPHDGIIVCYHAGRRFMTVVDAKVGMMDGASCFLYKG</sequence>
<dbReference type="KEGG" id="gso:PH603_03520"/>
<evidence type="ECO:0000313" key="3">
    <source>
        <dbReference type="Proteomes" id="UP001217500"/>
    </source>
</evidence>
<gene>
    <name evidence="2" type="ORF">PH603_03520</name>
</gene>
<dbReference type="Proteomes" id="UP001217500">
    <property type="component" value="Chromosome"/>
</dbReference>
<keyword evidence="3" id="KW-1185">Reference proteome</keyword>
<accession>A0AAF0BM03</accession>
<feature type="chain" id="PRO_5042172100" evidence="1">
    <location>
        <begin position="22"/>
        <end position="111"/>
    </location>
</feature>
<feature type="signal peptide" evidence="1">
    <location>
        <begin position="1"/>
        <end position="21"/>
    </location>
</feature>
<evidence type="ECO:0000256" key="1">
    <source>
        <dbReference type="SAM" id="SignalP"/>
    </source>
</evidence>
<evidence type="ECO:0000313" key="2">
    <source>
        <dbReference type="EMBL" id="WCL54827.1"/>
    </source>
</evidence>
<organism evidence="2 3">
    <name type="scientific">Gimibacter soli</name>
    <dbReference type="NCBI Taxonomy" id="3024400"/>
    <lineage>
        <taxon>Bacteria</taxon>
        <taxon>Pseudomonadati</taxon>
        <taxon>Pseudomonadota</taxon>
        <taxon>Alphaproteobacteria</taxon>
        <taxon>Kordiimonadales</taxon>
        <taxon>Temperatibacteraceae</taxon>
        <taxon>Gimibacter</taxon>
    </lineage>
</organism>
<name>A0AAF0BM03_9PROT</name>
<reference evidence="2" key="1">
    <citation type="submission" date="2023-01" db="EMBL/GenBank/DDBJ databases">
        <title>The genome sequence of Kordiimonadaceae bacterium 6D33.</title>
        <authorList>
            <person name="Liu Y."/>
        </authorList>
    </citation>
    <scope>NUCLEOTIDE SEQUENCE</scope>
    <source>
        <strain evidence="2">6D33</strain>
    </source>
</reference>
<dbReference type="AlphaFoldDB" id="A0AAF0BM03"/>
<proteinExistence type="predicted"/>
<dbReference type="EMBL" id="CP116805">
    <property type="protein sequence ID" value="WCL54827.1"/>
    <property type="molecule type" value="Genomic_DNA"/>
</dbReference>
<keyword evidence="1" id="KW-0732">Signal</keyword>
<protein>
    <submittedName>
        <fullName evidence="2">Uncharacterized protein</fullName>
    </submittedName>
</protein>